<dbReference type="Proteomes" id="UP000486351">
    <property type="component" value="Unassembled WGS sequence"/>
</dbReference>
<sequence>MQCWYLADLLVLLYIYANAIVAVPPCNVPPASYFQEERYSDFAHQQPLGGVSRGKPPCRGGSCESASSFYIQSFAFSPHVGGS</sequence>
<evidence type="ECO:0000256" key="1">
    <source>
        <dbReference type="SAM" id="SignalP"/>
    </source>
</evidence>
<gene>
    <name evidence="2" type="ORF">PF008_g32998</name>
</gene>
<name>A0A6G0PY66_9STRA</name>
<comment type="caution">
    <text evidence="2">The sequence shown here is derived from an EMBL/GenBank/DDBJ whole genome shotgun (WGS) entry which is preliminary data.</text>
</comment>
<feature type="signal peptide" evidence="1">
    <location>
        <begin position="1"/>
        <end position="22"/>
    </location>
</feature>
<evidence type="ECO:0000313" key="2">
    <source>
        <dbReference type="EMBL" id="KAE9260863.1"/>
    </source>
</evidence>
<feature type="chain" id="PRO_5026351590" description="Secreted protein" evidence="1">
    <location>
        <begin position="23"/>
        <end position="83"/>
    </location>
</feature>
<dbReference type="EMBL" id="QXFY01010749">
    <property type="protein sequence ID" value="KAE9260863.1"/>
    <property type="molecule type" value="Genomic_DNA"/>
</dbReference>
<evidence type="ECO:0008006" key="4">
    <source>
        <dbReference type="Google" id="ProtNLM"/>
    </source>
</evidence>
<reference evidence="2 3" key="1">
    <citation type="submission" date="2018-09" db="EMBL/GenBank/DDBJ databases">
        <title>Genomic investigation of the strawberry pathogen Phytophthora fragariae indicates pathogenicity is determined by transcriptional variation in three key races.</title>
        <authorList>
            <person name="Adams T.M."/>
            <person name="Armitage A.D."/>
            <person name="Sobczyk M.K."/>
            <person name="Bates H.J."/>
            <person name="Dunwell J.M."/>
            <person name="Nellist C.F."/>
            <person name="Harrison R.J."/>
        </authorList>
    </citation>
    <scope>NUCLEOTIDE SEQUENCE [LARGE SCALE GENOMIC DNA]</scope>
    <source>
        <strain evidence="2 3">NOV-77</strain>
    </source>
</reference>
<keyword evidence="1" id="KW-0732">Signal</keyword>
<proteinExistence type="predicted"/>
<evidence type="ECO:0000313" key="3">
    <source>
        <dbReference type="Proteomes" id="UP000486351"/>
    </source>
</evidence>
<accession>A0A6G0PY66</accession>
<dbReference type="AlphaFoldDB" id="A0A6G0PY66"/>
<protein>
    <recommendedName>
        <fullName evidence="4">Secreted protein</fullName>
    </recommendedName>
</protein>
<organism evidence="2 3">
    <name type="scientific">Phytophthora fragariae</name>
    <dbReference type="NCBI Taxonomy" id="53985"/>
    <lineage>
        <taxon>Eukaryota</taxon>
        <taxon>Sar</taxon>
        <taxon>Stramenopiles</taxon>
        <taxon>Oomycota</taxon>
        <taxon>Peronosporomycetes</taxon>
        <taxon>Peronosporales</taxon>
        <taxon>Peronosporaceae</taxon>
        <taxon>Phytophthora</taxon>
    </lineage>
</organism>